<evidence type="ECO:0000256" key="1">
    <source>
        <dbReference type="ARBA" id="ARBA00004170"/>
    </source>
</evidence>
<dbReference type="AlphaFoldDB" id="A0A094QMH4"/>
<evidence type="ECO:0000256" key="8">
    <source>
        <dbReference type="ARBA" id="ARBA00042773"/>
    </source>
</evidence>
<dbReference type="Gene3D" id="3.30.300.30">
    <property type="match status" value="1"/>
</dbReference>
<dbReference type="GO" id="GO:0004467">
    <property type="term" value="F:long-chain fatty acid-CoA ligase activity"/>
    <property type="evidence" value="ECO:0007669"/>
    <property type="project" value="UniProtKB-EC"/>
</dbReference>
<feature type="transmembrane region" description="Helical" evidence="9">
    <location>
        <begin position="263"/>
        <end position="286"/>
    </location>
</feature>
<dbReference type="InterPro" id="IPR025110">
    <property type="entry name" value="AMP-bd_C"/>
</dbReference>
<dbReference type="InterPro" id="IPR020845">
    <property type="entry name" value="AMP-binding_CS"/>
</dbReference>
<dbReference type="InterPro" id="IPR050237">
    <property type="entry name" value="ATP-dep_AMP-bd_enzyme"/>
</dbReference>
<evidence type="ECO:0000256" key="9">
    <source>
        <dbReference type="SAM" id="Phobius"/>
    </source>
</evidence>
<comment type="caution">
    <text evidence="12">The sequence shown here is derived from an EMBL/GenBank/DDBJ whole genome shotgun (WGS) entry which is preliminary data.</text>
</comment>
<evidence type="ECO:0000256" key="4">
    <source>
        <dbReference type="ARBA" id="ARBA00022598"/>
    </source>
</evidence>
<dbReference type="InterPro" id="IPR045851">
    <property type="entry name" value="AMP-bd_C_sf"/>
</dbReference>
<evidence type="ECO:0000259" key="11">
    <source>
        <dbReference type="Pfam" id="PF13193"/>
    </source>
</evidence>
<comment type="pathway">
    <text evidence="2">Lipid metabolism; fatty acid beta-oxidation.</text>
</comment>
<protein>
    <recommendedName>
        <fullName evidence="7">Long-chain-fatty-acid--CoA ligase</fullName>
        <ecNumber evidence="6">6.2.1.3</ecNumber>
    </recommendedName>
    <alternativeName>
        <fullName evidence="8">Long-chain acyl-CoA synthetase</fullName>
    </alternativeName>
</protein>
<proteinExistence type="inferred from homology"/>
<accession>A0A094QMH4</accession>
<dbReference type="Pfam" id="PF13193">
    <property type="entry name" value="AMP-binding_C"/>
    <property type="match status" value="1"/>
</dbReference>
<dbReference type="PANTHER" id="PTHR43767:SF8">
    <property type="entry name" value="LONG-CHAIN-FATTY-ACID--COA LIGASE"/>
    <property type="match status" value="1"/>
</dbReference>
<sequence length="573" mass="62232">MTPNPWTKHYPSEVSPELDKVPYANLPELIKAAVGTYSKTKAFTQVMPNGMNGSLTYAQIDTLSDNFASYLREVVGLKQGDRVAVQMPNCLAYPIVAFGVFKAGLVLVNTNPLYTAPEMIHQFSDSGAVTLVVSDMFADRLGAVLPKTKIKTVVTVKISEFFPPVVAGIIRIVQRYWSRTLPKITVEHTWFQDALKAGKNAKNESAASGYLRGITADSVAALQYTGGTTGVSKGAMLSHGNLVTNTLQMISHCGTGMRKGKEVVLTALPMYHIFAFTINLIAFFHIGARNIIVPSPRPPSNLQRAFDNYKITWLTGVNTLFNALLNERWFQDAPPKHLRASAAGGMALQASVSERWRELTGTPLVEGYGLTETSPVLTFNPLTGLSKDGSIGIPVPSTEVKCVDEKGKEVAVGEPGEIIARGPQIMLGYWQRPEETAASIKDGWFYTGDIAQMDADGYFKIVDRKKDMILVSGFNVYPNEVEEQIAAVPGVLEVGVIGVPDDKSGEKVQAYVVATVPAPSAEKIIAHCRENLAAYKIPQGVTFVDELPKSPIGKILRRVLRDEVVTGSTKKGA</sequence>
<evidence type="ECO:0000259" key="10">
    <source>
        <dbReference type="Pfam" id="PF00501"/>
    </source>
</evidence>
<name>A0A094QMH4_9ZZZZ</name>
<dbReference type="Gene3D" id="2.30.38.10">
    <property type="entry name" value="Luciferase, Domain 3"/>
    <property type="match status" value="1"/>
</dbReference>
<dbReference type="PROSITE" id="PS00455">
    <property type="entry name" value="AMP_BINDING"/>
    <property type="match status" value="1"/>
</dbReference>
<evidence type="ECO:0000256" key="3">
    <source>
        <dbReference type="ARBA" id="ARBA00006432"/>
    </source>
</evidence>
<dbReference type="Gene3D" id="3.40.50.980">
    <property type="match status" value="2"/>
</dbReference>
<comment type="subcellular location">
    <subcellularLocation>
        <location evidence="1">Membrane</location>
        <topology evidence="1">Peripheral membrane protein</topology>
    </subcellularLocation>
</comment>
<gene>
    <name evidence="12" type="ORF">GM51_14175</name>
</gene>
<dbReference type="GO" id="GO:0016020">
    <property type="term" value="C:membrane"/>
    <property type="evidence" value="ECO:0007669"/>
    <property type="project" value="UniProtKB-SubCell"/>
</dbReference>
<dbReference type="FunFam" id="3.40.50.12780:FF:000003">
    <property type="entry name" value="Long-chain-fatty-acid--CoA ligase FadD"/>
    <property type="match status" value="1"/>
</dbReference>
<feature type="domain" description="AMP-dependent synthetase/ligase" evidence="10">
    <location>
        <begin position="41"/>
        <end position="430"/>
    </location>
</feature>
<dbReference type="EC" id="6.2.1.3" evidence="6"/>
<evidence type="ECO:0000313" key="12">
    <source>
        <dbReference type="EMBL" id="KGA15736.1"/>
    </source>
</evidence>
<dbReference type="CDD" id="cd05936">
    <property type="entry name" value="FC-FACS_FadD_like"/>
    <property type="match status" value="1"/>
</dbReference>
<feature type="domain" description="AMP-binding enzyme C-terminal" evidence="11">
    <location>
        <begin position="480"/>
        <end position="554"/>
    </location>
</feature>
<keyword evidence="9" id="KW-1133">Transmembrane helix</keyword>
<reference evidence="12" key="1">
    <citation type="submission" date="2014-06" db="EMBL/GenBank/DDBJ databases">
        <title>Key roles for freshwater Actinobacteria revealed by deep metagenomic sequencing.</title>
        <authorList>
            <person name="Ghai R."/>
            <person name="Mizuno C.M."/>
            <person name="Picazo A."/>
            <person name="Camacho A."/>
            <person name="Rodriguez-Valera F."/>
        </authorList>
    </citation>
    <scope>NUCLEOTIDE SEQUENCE</scope>
</reference>
<evidence type="ECO:0000256" key="2">
    <source>
        <dbReference type="ARBA" id="ARBA00005005"/>
    </source>
</evidence>
<dbReference type="InterPro" id="IPR000873">
    <property type="entry name" value="AMP-dep_synth/lig_dom"/>
</dbReference>
<comment type="similarity">
    <text evidence="3">Belongs to the ATP-dependent AMP-binding enzyme family.</text>
</comment>
<keyword evidence="5 9" id="KW-0472">Membrane</keyword>
<dbReference type="Pfam" id="PF00501">
    <property type="entry name" value="AMP-binding"/>
    <property type="match status" value="1"/>
</dbReference>
<keyword evidence="4 12" id="KW-0436">Ligase</keyword>
<evidence type="ECO:0000256" key="5">
    <source>
        <dbReference type="ARBA" id="ARBA00023136"/>
    </source>
</evidence>
<evidence type="ECO:0000256" key="7">
    <source>
        <dbReference type="ARBA" id="ARBA00039545"/>
    </source>
</evidence>
<dbReference type="SUPFAM" id="SSF56801">
    <property type="entry name" value="Acetyl-CoA synthetase-like"/>
    <property type="match status" value="1"/>
</dbReference>
<dbReference type="EMBL" id="JNSL01000104">
    <property type="protein sequence ID" value="KGA15736.1"/>
    <property type="molecule type" value="Genomic_DNA"/>
</dbReference>
<keyword evidence="9" id="KW-0812">Transmembrane</keyword>
<dbReference type="PANTHER" id="PTHR43767">
    <property type="entry name" value="LONG-CHAIN-FATTY-ACID--COA LIGASE"/>
    <property type="match status" value="1"/>
</dbReference>
<evidence type="ECO:0000256" key="6">
    <source>
        <dbReference type="ARBA" id="ARBA00026121"/>
    </source>
</evidence>
<organism evidence="12">
    <name type="scientific">freshwater metagenome</name>
    <dbReference type="NCBI Taxonomy" id="449393"/>
    <lineage>
        <taxon>unclassified sequences</taxon>
        <taxon>metagenomes</taxon>
        <taxon>ecological metagenomes</taxon>
    </lineage>
</organism>